<proteinExistence type="predicted"/>
<organism evidence="3 4">
    <name type="scientific">Lysobacter auxotrophicus</name>
    <dbReference type="NCBI Taxonomy" id="2992573"/>
    <lineage>
        <taxon>Bacteria</taxon>
        <taxon>Pseudomonadati</taxon>
        <taxon>Pseudomonadota</taxon>
        <taxon>Gammaproteobacteria</taxon>
        <taxon>Lysobacterales</taxon>
        <taxon>Lysobacteraceae</taxon>
        <taxon>Lysobacter</taxon>
    </lineage>
</organism>
<keyword evidence="2" id="KW-0732">Signal</keyword>
<gene>
    <name evidence="3" type="ORF">LA521A_17250</name>
</gene>
<dbReference type="EMBL" id="AP027041">
    <property type="protein sequence ID" value="BDU16524.1"/>
    <property type="molecule type" value="Genomic_DNA"/>
</dbReference>
<evidence type="ECO:0000256" key="2">
    <source>
        <dbReference type="SAM" id="SignalP"/>
    </source>
</evidence>
<keyword evidence="4" id="KW-1185">Reference proteome</keyword>
<sequence length="456" mass="47484">MIRIRSLTLALAPMCLFALGAFLPEGAAHAVTRKVTNCNNAGAGSLRAVVASAASGDAIDLRSLKCSSIVLNGAIVVPQDDLRLLGPGTLSLTIDGNRAGRVFLHNGAGTLYIAKLSVSNGLSLVSAGDEGEGGCIRSLGGTVELWRSRVHGCEAYSPEYTSVALLGGGIAAANVTLNFSSVFENKAGIYSYGGGIYATGTARLYYSEVYGHEVTGDGGGIVANVVDASYSTIRDNTANRGGGIACQRLNLNKSTVSGNRAVLRDFLGGYTENEAGGVLVMGSGHSVVADSTISGNAAFNYSAGEFRAGTVTIYNSTITGNIENYPEGDLWHYYPPEYFGRGALHAVSIRLEGTIVAGNQRLQGVPPYDIASGTVTGSHNLIGHSQVPLPADTLTFTDPRVAPLADNGGPTRTHRLLGDSPAIDHGNNLLNRQYDQRGPGFPRTKGPATDIGSYER</sequence>
<feature type="signal peptide" evidence="2">
    <location>
        <begin position="1"/>
        <end position="30"/>
    </location>
</feature>
<evidence type="ECO:0000256" key="1">
    <source>
        <dbReference type="SAM" id="MobiDB-lite"/>
    </source>
</evidence>
<dbReference type="RefSeq" id="WP_281781908.1">
    <property type="nucleotide sequence ID" value="NZ_AP027041.1"/>
</dbReference>
<reference evidence="3 4" key="1">
    <citation type="journal article" date="2023" name="Int. J. Syst. Evol. Microbiol.">
        <title>Physiological and genomic analyses of cobalamin (vitamin B12)-auxotrophy of Lysobacter auxotrophicus sp. nov., a methionine-auxotrophic chitinolytic bacterium isolated from chitin-treated soil.</title>
        <authorList>
            <person name="Saito A."/>
            <person name="Dohra H."/>
            <person name="Hamada M."/>
            <person name="Moriuchi R."/>
            <person name="Kotsuchibashi Y."/>
            <person name="Mori K."/>
        </authorList>
    </citation>
    <scope>NUCLEOTIDE SEQUENCE [LARGE SCALE GENOMIC DNA]</scope>
    <source>
        <strain evidence="3 4">5-21a</strain>
    </source>
</reference>
<dbReference type="Proteomes" id="UP001317822">
    <property type="component" value="Chromosome"/>
</dbReference>
<dbReference type="InterPro" id="IPR011050">
    <property type="entry name" value="Pectin_lyase_fold/virulence"/>
</dbReference>
<dbReference type="SUPFAM" id="SSF51126">
    <property type="entry name" value="Pectin lyase-like"/>
    <property type="match status" value="1"/>
</dbReference>
<name>A0ABM8DD49_9GAMM</name>
<accession>A0ABM8DD49</accession>
<dbReference type="NCBIfam" id="NF041518">
    <property type="entry name" value="choice_anch_Q"/>
    <property type="match status" value="1"/>
</dbReference>
<evidence type="ECO:0000313" key="4">
    <source>
        <dbReference type="Proteomes" id="UP001317822"/>
    </source>
</evidence>
<feature type="chain" id="PRO_5045507652" evidence="2">
    <location>
        <begin position="31"/>
        <end position="456"/>
    </location>
</feature>
<feature type="region of interest" description="Disordered" evidence="1">
    <location>
        <begin position="433"/>
        <end position="456"/>
    </location>
</feature>
<dbReference type="InterPro" id="IPR059226">
    <property type="entry name" value="Choice_anch_Q_dom"/>
</dbReference>
<evidence type="ECO:0000313" key="3">
    <source>
        <dbReference type="EMBL" id="BDU16524.1"/>
    </source>
</evidence>
<protein>
    <submittedName>
        <fullName evidence="3">Right-handed parallel beta-helix repeat-containing protein</fullName>
    </submittedName>
</protein>